<dbReference type="EMBL" id="CM001440">
    <property type="protein sequence ID" value="EHR61077.1"/>
    <property type="molecule type" value="Genomic_DNA"/>
</dbReference>
<dbReference type="InterPro" id="IPR049975">
    <property type="entry name" value="SAV_915-like_dom"/>
</dbReference>
<dbReference type="Proteomes" id="UP000002791">
    <property type="component" value="Chromosome"/>
</dbReference>
<dbReference type="STRING" id="882082.SaccyDRAFT_2192"/>
<dbReference type="AlphaFoldDB" id="H5XNL6"/>
<evidence type="ECO:0000313" key="2">
    <source>
        <dbReference type="Proteomes" id="UP000002791"/>
    </source>
</evidence>
<reference evidence="1 2" key="1">
    <citation type="submission" date="2011-11" db="EMBL/GenBank/DDBJ databases">
        <title>The Noncontiguous Finished sequence of Saccharomonospora cyanea NA-134.</title>
        <authorList>
            <consortium name="US DOE Joint Genome Institute"/>
            <person name="Lucas S."/>
            <person name="Han J."/>
            <person name="Lapidus A."/>
            <person name="Cheng J.-F."/>
            <person name="Goodwin L."/>
            <person name="Pitluck S."/>
            <person name="Peters L."/>
            <person name="Ovchinnikova G."/>
            <person name="Lu M."/>
            <person name="Detter J.C."/>
            <person name="Han C."/>
            <person name="Tapia R."/>
            <person name="Land M."/>
            <person name="Hauser L."/>
            <person name="Kyrpides N."/>
            <person name="Ivanova N."/>
            <person name="Pagani I."/>
            <person name="Brambilla E.-M."/>
            <person name="Klenk H.-P."/>
            <person name="Woyke T."/>
        </authorList>
    </citation>
    <scope>NUCLEOTIDE SEQUENCE [LARGE SCALE GENOMIC DNA]</scope>
    <source>
        <strain evidence="1 2">NA-134</strain>
    </source>
</reference>
<gene>
    <name evidence="1" type="ORF">SaccyDRAFT_2192</name>
</gene>
<dbReference type="NCBIfam" id="NF042914">
    <property type="entry name" value="SAV915_dom"/>
    <property type="match status" value="1"/>
</dbReference>
<evidence type="ECO:0000313" key="1">
    <source>
        <dbReference type="EMBL" id="EHR61077.1"/>
    </source>
</evidence>
<dbReference type="RefSeq" id="WP_005456081.1">
    <property type="nucleotide sequence ID" value="NZ_CM001440.1"/>
</dbReference>
<organism evidence="1 2">
    <name type="scientific">Saccharomonospora cyanea NA-134</name>
    <dbReference type="NCBI Taxonomy" id="882082"/>
    <lineage>
        <taxon>Bacteria</taxon>
        <taxon>Bacillati</taxon>
        <taxon>Actinomycetota</taxon>
        <taxon>Actinomycetes</taxon>
        <taxon>Pseudonocardiales</taxon>
        <taxon>Pseudonocardiaceae</taxon>
        <taxon>Saccharomonospora</taxon>
    </lineage>
</organism>
<accession>H5XNL6</accession>
<dbReference type="HOGENOM" id="CLU_168033_0_0_11"/>
<name>H5XNL6_9PSEU</name>
<sequence length="110" mass="12431">MTAEAHEHTASNRSEEPFVYLPCATHVDDVADAIVEFRRLTDDRLALMAYTSLRQLTSCCGEQQPWLALPPSALEYLRQVQPFDLVLFDVVIPQEHRTIPPSSRPKHSGT</sequence>
<proteinExistence type="predicted"/>
<evidence type="ECO:0008006" key="3">
    <source>
        <dbReference type="Google" id="ProtNLM"/>
    </source>
</evidence>
<keyword evidence="2" id="KW-1185">Reference proteome</keyword>
<dbReference type="OrthoDB" id="3256619at2"/>
<protein>
    <recommendedName>
        <fullName evidence="3">SseB protein N-terminal domain-containing protein</fullName>
    </recommendedName>
</protein>